<dbReference type="InterPro" id="IPR018649">
    <property type="entry name" value="SHOCT"/>
</dbReference>
<feature type="domain" description="SHOCT" evidence="1">
    <location>
        <begin position="120"/>
        <end position="147"/>
    </location>
</feature>
<evidence type="ECO:0000313" key="3">
    <source>
        <dbReference type="EMBL" id="SDY92951.1"/>
    </source>
</evidence>
<proteinExistence type="predicted"/>
<reference evidence="4" key="1">
    <citation type="submission" date="2016-10" db="EMBL/GenBank/DDBJ databases">
        <authorList>
            <person name="Varghese N."/>
            <person name="Submissions S."/>
        </authorList>
    </citation>
    <scope>NUCLEOTIDE SEQUENCE [LARGE SCALE GENOMIC DNA]</scope>
    <source>
        <strain evidence="4">SP</strain>
    </source>
</reference>
<dbReference type="AlphaFoldDB" id="A0A1H3NVN1"/>
<accession>A0A1H3NVN1</accession>
<organism evidence="3 4">
    <name type="scientific">Evansella caseinilytica</name>
    <dbReference type="NCBI Taxonomy" id="1503961"/>
    <lineage>
        <taxon>Bacteria</taxon>
        <taxon>Bacillati</taxon>
        <taxon>Bacillota</taxon>
        <taxon>Bacilli</taxon>
        <taxon>Bacillales</taxon>
        <taxon>Bacillaceae</taxon>
        <taxon>Evansella</taxon>
    </lineage>
</organism>
<protein>
    <submittedName>
        <fullName evidence="3">Short C-terminal domain-containing protein</fullName>
    </submittedName>
</protein>
<dbReference type="InterPro" id="IPR027860">
    <property type="entry name" value="DUF4429"/>
</dbReference>
<gene>
    <name evidence="3" type="ORF">SAMN05421736_104226</name>
</gene>
<dbReference type="Proteomes" id="UP000198935">
    <property type="component" value="Unassembled WGS sequence"/>
</dbReference>
<name>A0A1H3NVN1_9BACI</name>
<sequence length="149" mass="16739">METYEFKGFTGTVIVTPKKVILKYKRFLGPGKGEKEIRIKSITGIQLKKPGFTNGYIQFVYSGSSEVKGKSAFDAANDENTIMINSKKQYNKFLKCKELIEQYQDQIEDSGGINPISAADELKKLAELKDAGILTEEEFNAKKKQLLCI</sequence>
<keyword evidence="4" id="KW-1185">Reference proteome</keyword>
<evidence type="ECO:0000259" key="2">
    <source>
        <dbReference type="Pfam" id="PF14472"/>
    </source>
</evidence>
<dbReference type="EMBL" id="FNPI01000004">
    <property type="protein sequence ID" value="SDY92951.1"/>
    <property type="molecule type" value="Genomic_DNA"/>
</dbReference>
<dbReference type="Pfam" id="PF09851">
    <property type="entry name" value="SHOCT"/>
    <property type="match status" value="1"/>
</dbReference>
<evidence type="ECO:0000259" key="1">
    <source>
        <dbReference type="Pfam" id="PF09851"/>
    </source>
</evidence>
<dbReference type="OrthoDB" id="1908357at2"/>
<evidence type="ECO:0000313" key="4">
    <source>
        <dbReference type="Proteomes" id="UP000198935"/>
    </source>
</evidence>
<dbReference type="Pfam" id="PF14472">
    <property type="entry name" value="DUF4429"/>
    <property type="match status" value="1"/>
</dbReference>
<feature type="domain" description="DUF4429" evidence="2">
    <location>
        <begin position="31"/>
        <end position="94"/>
    </location>
</feature>